<accession>A0A2P2IZN8</accession>
<dbReference type="EMBL" id="GGEC01006198">
    <property type="protein sequence ID" value="MBW86681.1"/>
    <property type="molecule type" value="Transcribed_RNA"/>
</dbReference>
<organism evidence="1">
    <name type="scientific">Rhizophora mucronata</name>
    <name type="common">Asiatic mangrove</name>
    <dbReference type="NCBI Taxonomy" id="61149"/>
    <lineage>
        <taxon>Eukaryota</taxon>
        <taxon>Viridiplantae</taxon>
        <taxon>Streptophyta</taxon>
        <taxon>Embryophyta</taxon>
        <taxon>Tracheophyta</taxon>
        <taxon>Spermatophyta</taxon>
        <taxon>Magnoliopsida</taxon>
        <taxon>eudicotyledons</taxon>
        <taxon>Gunneridae</taxon>
        <taxon>Pentapetalae</taxon>
        <taxon>rosids</taxon>
        <taxon>fabids</taxon>
        <taxon>Malpighiales</taxon>
        <taxon>Rhizophoraceae</taxon>
        <taxon>Rhizophora</taxon>
    </lineage>
</organism>
<name>A0A2P2IZN8_RHIMU</name>
<reference evidence="1" key="1">
    <citation type="submission" date="2018-02" db="EMBL/GenBank/DDBJ databases">
        <title>Rhizophora mucronata_Transcriptome.</title>
        <authorList>
            <person name="Meera S.P."/>
            <person name="Sreeshan A."/>
            <person name="Augustine A."/>
        </authorList>
    </citation>
    <scope>NUCLEOTIDE SEQUENCE</scope>
    <source>
        <tissue evidence="1">Leaf</tissue>
    </source>
</reference>
<sequence length="10" mass="1165">MRSKMLKGTN</sequence>
<evidence type="ECO:0000313" key="1">
    <source>
        <dbReference type="EMBL" id="MBW86681.1"/>
    </source>
</evidence>
<proteinExistence type="predicted"/>
<protein>
    <submittedName>
        <fullName evidence="1">Uncharacterized protein</fullName>
    </submittedName>
</protein>